<feature type="binding site" evidence="5">
    <location>
        <position position="175"/>
    </location>
    <ligand>
        <name>Fe cation</name>
        <dbReference type="ChEBI" id="CHEBI:24875"/>
        <label>1</label>
    </ligand>
</feature>
<keyword evidence="3 5" id="KW-0479">Metal-binding</keyword>
<dbReference type="AlphaFoldDB" id="G5B865"/>
<dbReference type="PROSITE" id="PS50905">
    <property type="entry name" value="FERRITIN_LIKE"/>
    <property type="match status" value="1"/>
</dbReference>
<dbReference type="FunFam" id="1.20.1260.10:FF:000002">
    <property type="entry name" value="Ferritin, mitochondrial"/>
    <property type="match status" value="1"/>
</dbReference>
<dbReference type="CDD" id="cd01056">
    <property type="entry name" value="Euk_Ferritin"/>
    <property type="match status" value="1"/>
</dbReference>
<name>G5B865_HETGA</name>
<evidence type="ECO:0000256" key="2">
    <source>
        <dbReference type="ARBA" id="ARBA00022434"/>
    </source>
</evidence>
<gene>
    <name evidence="8" type="ORF">GW7_07955</name>
</gene>
<dbReference type="Bgee" id="ENSHGLG00000020285">
    <property type="expression patterns" value="Expressed in testis"/>
</dbReference>
<reference evidence="8 9" key="1">
    <citation type="journal article" date="2011" name="Nature">
        <title>Genome sequencing reveals insights into physiology and longevity of the naked mole rat.</title>
        <authorList>
            <person name="Kim E.B."/>
            <person name="Fang X."/>
            <person name="Fushan A.A."/>
            <person name="Huang Z."/>
            <person name="Lobanov A.V."/>
            <person name="Han L."/>
            <person name="Marino S.M."/>
            <person name="Sun X."/>
            <person name="Turanov A.A."/>
            <person name="Yang P."/>
            <person name="Yim S.H."/>
            <person name="Zhao X."/>
            <person name="Kasaikina M.V."/>
            <person name="Stoletzki N."/>
            <person name="Peng C."/>
            <person name="Polak P."/>
            <person name="Xiong Z."/>
            <person name="Kiezun A."/>
            <person name="Zhu Y."/>
            <person name="Chen Y."/>
            <person name="Kryukov G.V."/>
            <person name="Zhang Q."/>
            <person name="Peshkin L."/>
            <person name="Yang L."/>
            <person name="Bronson R.T."/>
            <person name="Buffenstein R."/>
            <person name="Wang B."/>
            <person name="Han C."/>
            <person name="Li Q."/>
            <person name="Chen L."/>
            <person name="Zhao W."/>
            <person name="Sunyaev S.R."/>
            <person name="Park T.J."/>
            <person name="Zhang G."/>
            <person name="Wang J."/>
            <person name="Gladyshev V.N."/>
        </authorList>
    </citation>
    <scope>NUCLEOTIDE SEQUENCE [LARGE SCALE GENOMIC DNA]</scope>
</reference>
<dbReference type="InterPro" id="IPR001519">
    <property type="entry name" value="Ferritin"/>
</dbReference>
<sequence>MAPQRPRHHSRYHCPLRSSQARSNFAAFMAFVLSVPAKALEGPKSYHPDCEAQVNVQIQLQLYASYVYKSMAVYCNCFTVALSHFSPFFLRRSQHWRGGAEKLIWMQNKRGGRVLFQDILEPNTNDWHGSVQVVECAIHLENNLRKSFLLLHRLAAEKADPELCDFILTHYLNPQLAVLKNLEECLITLREMRTLRESVENYFHRLNLDDDDSGGSNKEN</sequence>
<dbReference type="GO" id="GO:0005737">
    <property type="term" value="C:cytoplasm"/>
    <property type="evidence" value="ECO:0007669"/>
    <property type="project" value="TreeGrafter"/>
</dbReference>
<comment type="similarity">
    <text evidence="1 6">Belongs to the ferritin family.</text>
</comment>
<dbReference type="SUPFAM" id="SSF47240">
    <property type="entry name" value="Ferritin-like"/>
    <property type="match status" value="1"/>
</dbReference>
<evidence type="ECO:0000256" key="6">
    <source>
        <dbReference type="RuleBase" id="RU361145"/>
    </source>
</evidence>
<dbReference type="GO" id="GO:0008199">
    <property type="term" value="F:ferric iron binding"/>
    <property type="evidence" value="ECO:0007669"/>
    <property type="project" value="InterPro"/>
</dbReference>
<dbReference type="Pfam" id="PF00210">
    <property type="entry name" value="Ferritin"/>
    <property type="match status" value="1"/>
</dbReference>
<dbReference type="PANTHER" id="PTHR11431:SF97">
    <property type="entry name" value="FERRITIN HEAVY POLYPEPTIDE-LIKE 17-RELATED"/>
    <property type="match status" value="1"/>
</dbReference>
<proteinExistence type="inferred from homology"/>
<dbReference type="InterPro" id="IPR009040">
    <property type="entry name" value="Ferritin-like_diiron"/>
</dbReference>
<evidence type="ECO:0000256" key="3">
    <source>
        <dbReference type="ARBA" id="ARBA00022723"/>
    </source>
</evidence>
<dbReference type="STRING" id="10181.G5B865"/>
<protein>
    <recommendedName>
        <fullName evidence="6">Ferritin</fullName>
    </recommendedName>
</protein>
<keyword evidence="2 6" id="KW-0409">Iron storage</keyword>
<dbReference type="GO" id="GO:0006879">
    <property type="term" value="P:intracellular iron ion homeostasis"/>
    <property type="evidence" value="ECO:0007669"/>
    <property type="project" value="UniProtKB-KW"/>
</dbReference>
<dbReference type="GO" id="GO:0006826">
    <property type="term" value="P:iron ion transport"/>
    <property type="evidence" value="ECO:0007669"/>
    <property type="project" value="InterPro"/>
</dbReference>
<feature type="binding site" evidence="5">
    <location>
        <position position="141"/>
    </location>
    <ligand>
        <name>Fe cation</name>
        <dbReference type="ChEBI" id="CHEBI:24875"/>
        <label>1</label>
    </ligand>
</feature>
<dbReference type="PANTHER" id="PTHR11431">
    <property type="entry name" value="FERRITIN"/>
    <property type="match status" value="1"/>
</dbReference>
<evidence type="ECO:0000256" key="4">
    <source>
        <dbReference type="ARBA" id="ARBA00023004"/>
    </source>
</evidence>
<dbReference type="GO" id="GO:0008198">
    <property type="term" value="F:ferrous iron binding"/>
    <property type="evidence" value="ECO:0007669"/>
    <property type="project" value="TreeGrafter"/>
</dbReference>
<evidence type="ECO:0000313" key="9">
    <source>
        <dbReference type="Proteomes" id="UP000006813"/>
    </source>
</evidence>
<organism evidence="8 9">
    <name type="scientific">Heterocephalus glaber</name>
    <name type="common">Naked mole rat</name>
    <dbReference type="NCBI Taxonomy" id="10181"/>
    <lineage>
        <taxon>Eukaryota</taxon>
        <taxon>Metazoa</taxon>
        <taxon>Chordata</taxon>
        <taxon>Craniata</taxon>
        <taxon>Vertebrata</taxon>
        <taxon>Euteleostomi</taxon>
        <taxon>Mammalia</taxon>
        <taxon>Eutheria</taxon>
        <taxon>Euarchontoglires</taxon>
        <taxon>Glires</taxon>
        <taxon>Rodentia</taxon>
        <taxon>Hystricomorpha</taxon>
        <taxon>Bathyergidae</taxon>
        <taxon>Heterocephalus</taxon>
    </lineage>
</organism>
<evidence type="ECO:0000256" key="1">
    <source>
        <dbReference type="ARBA" id="ARBA00007513"/>
    </source>
</evidence>
<dbReference type="InterPro" id="IPR008331">
    <property type="entry name" value="Ferritin_DPS_dom"/>
</dbReference>
<keyword evidence="4 5" id="KW-0408">Iron</keyword>
<comment type="function">
    <text evidence="6">Stores iron in a soluble, non-toxic, readily available form. Important for iron homeostasis. Iron is taken up in the ferrous form and deposited as ferric hydroxides after oxidation.</text>
</comment>
<evidence type="ECO:0000313" key="8">
    <source>
        <dbReference type="EMBL" id="EHB05476.1"/>
    </source>
</evidence>
<accession>G5B865</accession>
<evidence type="ECO:0000259" key="7">
    <source>
        <dbReference type="PROSITE" id="PS50905"/>
    </source>
</evidence>
<dbReference type="InParanoid" id="G5B865"/>
<dbReference type="EMBL" id="JH168913">
    <property type="protein sequence ID" value="EHB05476.1"/>
    <property type="molecule type" value="Genomic_DNA"/>
</dbReference>
<dbReference type="Proteomes" id="UP000006813">
    <property type="component" value="Unassembled WGS sequence"/>
</dbReference>
<feature type="domain" description="Ferritin-like diiron" evidence="7">
    <location>
        <begin position="44"/>
        <end position="193"/>
    </location>
</feature>
<dbReference type="Gene3D" id="1.20.1260.10">
    <property type="match status" value="1"/>
</dbReference>
<dbReference type="InterPro" id="IPR009078">
    <property type="entry name" value="Ferritin-like_SF"/>
</dbReference>
<evidence type="ECO:0000256" key="5">
    <source>
        <dbReference type="PIRSR" id="PIRSR601519-1"/>
    </source>
</evidence>
<dbReference type="OMA" id="WMQNKRG"/>
<dbReference type="InterPro" id="IPR012347">
    <property type="entry name" value="Ferritin-like"/>
</dbReference>